<dbReference type="SUPFAM" id="SSF82171">
    <property type="entry name" value="DPP6 N-terminal domain-like"/>
    <property type="match status" value="1"/>
</dbReference>
<keyword evidence="3" id="KW-1185">Reference proteome</keyword>
<sequence length="502" mass="51976">MTDSAFFRPSPDRSRHDLRPTKAALALGVATLILAGCGGGSDSTETPTTPTPTPSALAAPENFTVGQSLSFSWTPTVAATRYELFVDPDGTGPLPESQVEPQRFSYSAAPNGGAFNGSLGTTVNVVDVINASYRLRACNASGCGAFTDAKAFDVTKGISYEFASGYAPLVNYFSAGGQLRTGMLSKDGLTLALRGVSYGANTTTLVFARSSKNQPWQQQASLRSGDYYIDQSVLSADGNTLAVRALKQIRTSTNSLVVTDAVYVYQRSGGAWSQQARLDSTSAPSACPQPCQAEIADHMALSADGNLLAVSAVVSSGATSSSAVFTYTRTGTAWAPQTSLSGEGTFIASMALSGDGRTLAVTDRDLLKTSANPLVLVFSQDGAGAWTQQERIPATLYAYSPPISGGPEYGAMVLSGDGSTLAVNTAKVSGQVACGASAADNGETQRIALYARTSGAWNLQGQAVVSTGTSRPSTLWALANDGGALIYGSTRFTRSSGTWACN</sequence>
<dbReference type="PROSITE" id="PS50835">
    <property type="entry name" value="IG_LIKE"/>
    <property type="match status" value="1"/>
</dbReference>
<gene>
    <name evidence="2" type="ORF">OIN59_00970</name>
</gene>
<protein>
    <recommendedName>
        <fullName evidence="1">Ig-like domain-containing protein</fullName>
    </recommendedName>
</protein>
<comment type="caution">
    <text evidence="2">The sequence shown here is derived from an EMBL/GenBank/DDBJ whole genome shotgun (WGS) entry which is preliminary data.</text>
</comment>
<dbReference type="Proteomes" id="UP001148932">
    <property type="component" value="Unassembled WGS sequence"/>
</dbReference>
<dbReference type="RefSeq" id="WP_274106218.1">
    <property type="nucleotide sequence ID" value="NZ_JAPCKI010000001.1"/>
</dbReference>
<name>A0ABT5RQJ9_9BURK</name>
<accession>A0ABT5RQJ9</accession>
<reference evidence="2" key="1">
    <citation type="submission" date="2022-10" db="EMBL/GenBank/DDBJ databases">
        <title>Description of microaerobic benzene degrading bacteria.</title>
        <authorList>
            <person name="Bedics A."/>
            <person name="Tancsics A."/>
            <person name="Banerjee S."/>
        </authorList>
    </citation>
    <scope>NUCLEOTIDE SEQUENCE</scope>
    <source>
        <strain evidence="2">D2M1</strain>
    </source>
</reference>
<evidence type="ECO:0000259" key="1">
    <source>
        <dbReference type="PROSITE" id="PS50835"/>
    </source>
</evidence>
<proteinExistence type="predicted"/>
<dbReference type="InterPro" id="IPR007110">
    <property type="entry name" value="Ig-like_dom"/>
</dbReference>
<feature type="domain" description="Ig-like" evidence="1">
    <location>
        <begin position="401"/>
        <end position="502"/>
    </location>
</feature>
<evidence type="ECO:0000313" key="3">
    <source>
        <dbReference type="Proteomes" id="UP001148932"/>
    </source>
</evidence>
<organism evidence="2 3">
    <name type="scientific">Acidovorax benzenivorans</name>
    <dbReference type="NCBI Taxonomy" id="2987520"/>
    <lineage>
        <taxon>Bacteria</taxon>
        <taxon>Pseudomonadati</taxon>
        <taxon>Pseudomonadota</taxon>
        <taxon>Betaproteobacteria</taxon>
        <taxon>Burkholderiales</taxon>
        <taxon>Comamonadaceae</taxon>
        <taxon>Acidovorax</taxon>
    </lineage>
</organism>
<evidence type="ECO:0000313" key="2">
    <source>
        <dbReference type="EMBL" id="MDD2175980.1"/>
    </source>
</evidence>
<dbReference type="EMBL" id="JAPCKI010000001">
    <property type="protein sequence ID" value="MDD2175980.1"/>
    <property type="molecule type" value="Genomic_DNA"/>
</dbReference>